<dbReference type="InterPro" id="IPR018461">
    <property type="entry name" value="Na/H_Antiport_NhaC-like_C"/>
</dbReference>
<feature type="transmembrane region" description="Helical" evidence="9">
    <location>
        <begin position="102"/>
        <end position="122"/>
    </location>
</feature>
<feature type="transmembrane region" description="Helical" evidence="9">
    <location>
        <begin position="405"/>
        <end position="424"/>
    </location>
</feature>
<dbReference type="InterPro" id="IPR052180">
    <property type="entry name" value="NhaC_Na-H+_Antiporter"/>
</dbReference>
<dbReference type="STRING" id="1120920.SAMN03080599_00109"/>
<feature type="transmembrane region" description="Helical" evidence="9">
    <location>
        <begin position="430"/>
        <end position="450"/>
    </location>
</feature>
<reference evidence="11 12" key="1">
    <citation type="submission" date="2016-10" db="EMBL/GenBank/DDBJ databases">
        <authorList>
            <person name="de Groot N.N."/>
        </authorList>
    </citation>
    <scope>NUCLEOTIDE SEQUENCE [LARGE SCALE GENOMIC DNA]</scope>
    <source>
        <strain evidence="11 12">DSM 2784</strain>
    </source>
</reference>
<dbReference type="EMBL" id="FMWL01000001">
    <property type="protein sequence ID" value="SCZ76182.1"/>
    <property type="molecule type" value="Genomic_DNA"/>
</dbReference>
<dbReference type="PANTHER" id="PTHR33451">
    <property type="entry name" value="MALATE-2H(+)/NA(+)-LACTATE ANTIPORTER"/>
    <property type="match status" value="1"/>
</dbReference>
<feature type="transmembrane region" description="Helical" evidence="9">
    <location>
        <begin position="12"/>
        <end position="40"/>
    </location>
</feature>
<evidence type="ECO:0000256" key="8">
    <source>
        <dbReference type="ARBA" id="ARBA00038435"/>
    </source>
</evidence>
<organism evidence="11 12">
    <name type="scientific">Acidaminobacter hydrogenoformans DSM 2784</name>
    <dbReference type="NCBI Taxonomy" id="1120920"/>
    <lineage>
        <taxon>Bacteria</taxon>
        <taxon>Bacillati</taxon>
        <taxon>Bacillota</taxon>
        <taxon>Clostridia</taxon>
        <taxon>Peptostreptococcales</taxon>
        <taxon>Acidaminobacteraceae</taxon>
        <taxon>Acidaminobacter</taxon>
    </lineage>
</organism>
<evidence type="ECO:0000259" key="10">
    <source>
        <dbReference type="Pfam" id="PF03553"/>
    </source>
</evidence>
<dbReference type="GO" id="GO:0015297">
    <property type="term" value="F:antiporter activity"/>
    <property type="evidence" value="ECO:0007669"/>
    <property type="project" value="UniProtKB-KW"/>
</dbReference>
<evidence type="ECO:0000256" key="1">
    <source>
        <dbReference type="ARBA" id="ARBA00004651"/>
    </source>
</evidence>
<keyword evidence="3" id="KW-0050">Antiport</keyword>
<dbReference type="PANTHER" id="PTHR33451:SF3">
    <property type="entry name" value="MALATE-2H(+)_NA(+)-LACTATE ANTIPORTER"/>
    <property type="match status" value="1"/>
</dbReference>
<evidence type="ECO:0000256" key="4">
    <source>
        <dbReference type="ARBA" id="ARBA00022475"/>
    </source>
</evidence>
<dbReference type="RefSeq" id="WP_092588936.1">
    <property type="nucleotide sequence ID" value="NZ_FMWL01000001.1"/>
</dbReference>
<comment type="similarity">
    <text evidence="8">Belongs to the NhaC Na(+)/H(+) (TC 2.A.35) antiporter family.</text>
</comment>
<evidence type="ECO:0000256" key="9">
    <source>
        <dbReference type="SAM" id="Phobius"/>
    </source>
</evidence>
<feature type="transmembrane region" description="Helical" evidence="9">
    <location>
        <begin position="128"/>
        <end position="151"/>
    </location>
</feature>
<evidence type="ECO:0000256" key="3">
    <source>
        <dbReference type="ARBA" id="ARBA00022449"/>
    </source>
</evidence>
<evidence type="ECO:0000313" key="12">
    <source>
        <dbReference type="Proteomes" id="UP000199208"/>
    </source>
</evidence>
<dbReference type="AlphaFoldDB" id="A0A1G5RPX8"/>
<dbReference type="Pfam" id="PF03553">
    <property type="entry name" value="Na_H_antiporter"/>
    <property type="match status" value="1"/>
</dbReference>
<dbReference type="Proteomes" id="UP000199208">
    <property type="component" value="Unassembled WGS sequence"/>
</dbReference>
<feature type="transmembrane region" description="Helical" evidence="9">
    <location>
        <begin position="252"/>
        <end position="282"/>
    </location>
</feature>
<feature type="transmembrane region" description="Helical" evidence="9">
    <location>
        <begin position="184"/>
        <end position="203"/>
    </location>
</feature>
<proteinExistence type="inferred from homology"/>
<name>A0A1G5RPX8_9FIRM</name>
<keyword evidence="2" id="KW-0813">Transport</keyword>
<protein>
    <submittedName>
        <fullName evidence="11">Transporter, NhaC family</fullName>
    </submittedName>
</protein>
<keyword evidence="5 9" id="KW-0812">Transmembrane</keyword>
<keyword evidence="7 9" id="KW-0472">Membrane</keyword>
<dbReference type="OrthoDB" id="9762978at2"/>
<dbReference type="GO" id="GO:0005886">
    <property type="term" value="C:plasma membrane"/>
    <property type="evidence" value="ECO:0007669"/>
    <property type="project" value="UniProtKB-SubCell"/>
</dbReference>
<sequence length="460" mass="48702">MLTFRDSLITLLMVVLCIVSAILLQISLFWGFATAILLLLFFFGRKGFDPRVMIDSALIAVRGCTVVYVVILLMGASIAIWIASGVIPAIIYYGLEWFAKETFLMAAFLITAVVAMIMGTGLGTLSTIGIALMGIGSGFGFAPPLILGAILSGSYIADKLSPVNGLVNLQLGVAKLPYKTYARAALKTTIPVMLVCAGLYAWLGSTTQTVSAAVDTEVLRGALSEQYVMSPLLFAIPALLLAMTFKGFKIHVGMLVCILIGSLTAILIQGAGILQLAGWLLGGYSLSSDTAPLLAGILKGGGVLPMLEVLMIVLCAVAFSGILERTDALAPLMGKLISERDGPGRLTVKTGLLSILFLSVSCDQTLPILLPVKSLRSAFEARGLTIADLVRTVSDTGVIMAPLQFWNVNTIIIVGLTGITPAMYGKYSVLLYLFPLTTVLYAIILGRRGISRPRASQKGA</sequence>
<gene>
    <name evidence="11" type="ORF">SAMN03080599_00109</name>
</gene>
<evidence type="ECO:0000256" key="5">
    <source>
        <dbReference type="ARBA" id="ARBA00022692"/>
    </source>
</evidence>
<feature type="domain" description="Na+/H+ antiporter NhaC-like C-terminal" evidence="10">
    <location>
        <begin position="179"/>
        <end position="443"/>
    </location>
</feature>
<feature type="transmembrane region" description="Helical" evidence="9">
    <location>
        <begin position="302"/>
        <end position="323"/>
    </location>
</feature>
<keyword evidence="6 9" id="KW-1133">Transmembrane helix</keyword>
<evidence type="ECO:0000256" key="2">
    <source>
        <dbReference type="ARBA" id="ARBA00022448"/>
    </source>
</evidence>
<comment type="subcellular location">
    <subcellularLocation>
        <location evidence="1">Cell membrane</location>
        <topology evidence="1">Multi-pass membrane protein</topology>
    </subcellularLocation>
</comment>
<keyword evidence="12" id="KW-1185">Reference proteome</keyword>
<evidence type="ECO:0000256" key="7">
    <source>
        <dbReference type="ARBA" id="ARBA00023136"/>
    </source>
</evidence>
<evidence type="ECO:0000256" key="6">
    <source>
        <dbReference type="ARBA" id="ARBA00022989"/>
    </source>
</evidence>
<keyword evidence="4" id="KW-1003">Cell membrane</keyword>
<evidence type="ECO:0000313" key="11">
    <source>
        <dbReference type="EMBL" id="SCZ76182.1"/>
    </source>
</evidence>
<accession>A0A1G5RPX8</accession>